<dbReference type="EMBL" id="JBHRWW010000011">
    <property type="protein sequence ID" value="MFC3689595.1"/>
    <property type="molecule type" value="Genomic_DNA"/>
</dbReference>
<dbReference type="InterPro" id="IPR009937">
    <property type="entry name" value="Phage_holin_3_6"/>
</dbReference>
<keyword evidence="1" id="KW-0472">Membrane</keyword>
<protein>
    <submittedName>
        <fullName evidence="2">Phage holin family protein</fullName>
    </submittedName>
</protein>
<proteinExistence type="predicted"/>
<gene>
    <name evidence="2" type="ORF">ACFOLH_14685</name>
</gene>
<name>A0ABV7WIZ9_9MICO</name>
<keyword evidence="1" id="KW-1133">Transmembrane helix</keyword>
<dbReference type="Proteomes" id="UP001595685">
    <property type="component" value="Unassembled WGS sequence"/>
</dbReference>
<reference evidence="3" key="1">
    <citation type="journal article" date="2019" name="Int. J. Syst. Evol. Microbiol.">
        <title>The Global Catalogue of Microorganisms (GCM) 10K type strain sequencing project: providing services to taxonomists for standard genome sequencing and annotation.</title>
        <authorList>
            <consortium name="The Broad Institute Genomics Platform"/>
            <consortium name="The Broad Institute Genome Sequencing Center for Infectious Disease"/>
            <person name="Wu L."/>
            <person name="Ma J."/>
        </authorList>
    </citation>
    <scope>NUCLEOTIDE SEQUENCE [LARGE SCALE GENOMIC DNA]</scope>
    <source>
        <strain evidence="3">NCAIM B.02333</strain>
    </source>
</reference>
<feature type="transmembrane region" description="Helical" evidence="1">
    <location>
        <begin position="78"/>
        <end position="103"/>
    </location>
</feature>
<dbReference type="RefSeq" id="WP_340294908.1">
    <property type="nucleotide sequence ID" value="NZ_JBBEOI010000190.1"/>
</dbReference>
<feature type="transmembrane region" description="Helical" evidence="1">
    <location>
        <begin position="45"/>
        <end position="66"/>
    </location>
</feature>
<accession>A0ABV7WIZ9</accession>
<comment type="caution">
    <text evidence="2">The sequence shown here is derived from an EMBL/GenBank/DDBJ whole genome shotgun (WGS) entry which is preliminary data.</text>
</comment>
<sequence>MAPTDRSIGQLVADALDDVRAIIDHEKALAKAEITKAAKAGGIGAGLLAAALSLLGLAVVYLLVAAAEGMVAGGMERWGAYLLVGGVLLVLGLVLAGVGALMLKRVQGPKRTLAQGKGTVEDVKEAFTSDHGTDGQDQHGRDAAVQMAKTGASTVAGTRAAGRD</sequence>
<dbReference type="Pfam" id="PF07332">
    <property type="entry name" value="Phage_holin_3_6"/>
    <property type="match status" value="1"/>
</dbReference>
<organism evidence="2 3">
    <name type="scientific">Aquipuribacter hungaricus</name>
    <dbReference type="NCBI Taxonomy" id="545624"/>
    <lineage>
        <taxon>Bacteria</taxon>
        <taxon>Bacillati</taxon>
        <taxon>Actinomycetota</taxon>
        <taxon>Actinomycetes</taxon>
        <taxon>Micrococcales</taxon>
        <taxon>Intrasporangiaceae</taxon>
        <taxon>Aquipuribacter</taxon>
    </lineage>
</organism>
<keyword evidence="3" id="KW-1185">Reference proteome</keyword>
<keyword evidence="1" id="KW-0812">Transmembrane</keyword>
<evidence type="ECO:0000256" key="1">
    <source>
        <dbReference type="SAM" id="Phobius"/>
    </source>
</evidence>
<evidence type="ECO:0000313" key="3">
    <source>
        <dbReference type="Proteomes" id="UP001595685"/>
    </source>
</evidence>
<evidence type="ECO:0000313" key="2">
    <source>
        <dbReference type="EMBL" id="MFC3689595.1"/>
    </source>
</evidence>